<dbReference type="AlphaFoldDB" id="A0A6S6QX49"/>
<sequence length="377" mass="41632">MDFNTLCIHGAENNTHSTGAISVPIYQSATFAHPGVGQSSGYDYSRLQNPTREYLEKCVAALERGVDALAFSTGMAAITAFMELFSIGDHIIASGDLYGGTVRLFENISRKNGLTFDFVDTSDIEGVKALIRLETKAIFVETPTNPMMQVTDIKAVAELAKAHNLLVAVDNTFLTPFYQLPLTLGADIVIHSGTKYLSGHNDTLAGFLVTNREDLSEKLRYIYKTTGACLSPFDSWLLIRGIKTLSLRMERQQENALKIAEWLTTQEKVRKVFYIGLKNHPGYEISTRQATGFGSMISFEVDTESTAKQILEGIQVILYAESLGGVETLITYPMLQTHADVPEEERLSRGINNCLLRMSVGIENVDDLIADLKQALQ</sequence>
<dbReference type="GO" id="GO:0016846">
    <property type="term" value="F:carbon-sulfur lyase activity"/>
    <property type="evidence" value="ECO:0007669"/>
    <property type="project" value="TreeGrafter"/>
</dbReference>
<keyword evidence="6" id="KW-1185">Reference proteome</keyword>
<dbReference type="FunFam" id="3.90.1150.10:FF:000033">
    <property type="entry name" value="Cystathionine gamma-synthase"/>
    <property type="match status" value="1"/>
</dbReference>
<keyword evidence="3 4" id="KW-0663">Pyridoxal phosphate</keyword>
<dbReference type="PROSITE" id="PS00868">
    <property type="entry name" value="CYS_MET_METAB_PP"/>
    <property type="match status" value="1"/>
</dbReference>
<reference evidence="5 6" key="1">
    <citation type="journal article" date="2016" name="Int. J. Syst. Evol. Microbiol.">
        <title>Descriptions of Anaerotaenia torta gen. nov., sp. nov. and Anaerocolumna cellulosilytica gen. nov., sp. nov. isolated from a methanogenic reactor of cattle waste.</title>
        <authorList>
            <person name="Uek A."/>
            <person name="Ohtaki Y."/>
            <person name="Kaku N."/>
            <person name="Ueki K."/>
        </authorList>
    </citation>
    <scope>NUCLEOTIDE SEQUENCE [LARGE SCALE GENOMIC DNA]</scope>
    <source>
        <strain evidence="5 6">SN021</strain>
    </source>
</reference>
<accession>A0A6S6QX49</accession>
<evidence type="ECO:0000256" key="4">
    <source>
        <dbReference type="RuleBase" id="RU362118"/>
    </source>
</evidence>
<dbReference type="InterPro" id="IPR015421">
    <property type="entry name" value="PyrdxlP-dep_Trfase_major"/>
</dbReference>
<protein>
    <submittedName>
        <fullName evidence="5">Cystathionine gamma-synthase</fullName>
    </submittedName>
</protein>
<dbReference type="PIRSF" id="PIRSF001434">
    <property type="entry name" value="CGS"/>
    <property type="match status" value="1"/>
</dbReference>
<dbReference type="GO" id="GO:0009086">
    <property type="term" value="P:methionine biosynthetic process"/>
    <property type="evidence" value="ECO:0007669"/>
    <property type="project" value="UniProtKB-ARBA"/>
</dbReference>
<organism evidence="5 6">
    <name type="scientific">Anaerocolumna cellulosilytica</name>
    <dbReference type="NCBI Taxonomy" id="433286"/>
    <lineage>
        <taxon>Bacteria</taxon>
        <taxon>Bacillati</taxon>
        <taxon>Bacillota</taxon>
        <taxon>Clostridia</taxon>
        <taxon>Lachnospirales</taxon>
        <taxon>Lachnospiraceae</taxon>
        <taxon>Anaerocolumna</taxon>
    </lineage>
</organism>
<dbReference type="InterPro" id="IPR015422">
    <property type="entry name" value="PyrdxlP-dep_Trfase_small"/>
</dbReference>
<evidence type="ECO:0000256" key="1">
    <source>
        <dbReference type="ARBA" id="ARBA00001933"/>
    </source>
</evidence>
<name>A0A6S6QX49_9FIRM</name>
<dbReference type="RefSeq" id="WP_184093690.1">
    <property type="nucleotide sequence ID" value="NZ_AP023367.1"/>
</dbReference>
<evidence type="ECO:0000256" key="2">
    <source>
        <dbReference type="ARBA" id="ARBA00009077"/>
    </source>
</evidence>
<dbReference type="EMBL" id="AP023367">
    <property type="protein sequence ID" value="BCJ95793.1"/>
    <property type="molecule type" value="Genomic_DNA"/>
</dbReference>
<dbReference type="GO" id="GO:0019346">
    <property type="term" value="P:transsulfuration"/>
    <property type="evidence" value="ECO:0007669"/>
    <property type="project" value="InterPro"/>
</dbReference>
<dbReference type="FunFam" id="3.40.640.10:FF:000009">
    <property type="entry name" value="Cystathionine gamma-synthase homolog"/>
    <property type="match status" value="1"/>
</dbReference>
<comment type="cofactor">
    <cofactor evidence="1 4">
        <name>pyridoxal 5'-phosphate</name>
        <dbReference type="ChEBI" id="CHEBI:597326"/>
    </cofactor>
</comment>
<dbReference type="SUPFAM" id="SSF53383">
    <property type="entry name" value="PLP-dependent transferases"/>
    <property type="match status" value="1"/>
</dbReference>
<dbReference type="GO" id="GO:0005737">
    <property type="term" value="C:cytoplasm"/>
    <property type="evidence" value="ECO:0007669"/>
    <property type="project" value="TreeGrafter"/>
</dbReference>
<dbReference type="Gene3D" id="3.90.1150.10">
    <property type="entry name" value="Aspartate Aminotransferase, domain 1"/>
    <property type="match status" value="1"/>
</dbReference>
<dbReference type="Gene3D" id="3.40.640.10">
    <property type="entry name" value="Type I PLP-dependent aspartate aminotransferase-like (Major domain)"/>
    <property type="match status" value="1"/>
</dbReference>
<dbReference type="InterPro" id="IPR000277">
    <property type="entry name" value="Cys/Met-Metab_PyrdxlP-dep_enz"/>
</dbReference>
<dbReference type="CDD" id="cd00614">
    <property type="entry name" value="CGS_like"/>
    <property type="match status" value="1"/>
</dbReference>
<evidence type="ECO:0000313" key="5">
    <source>
        <dbReference type="EMBL" id="BCJ95793.1"/>
    </source>
</evidence>
<dbReference type="PANTHER" id="PTHR11808">
    <property type="entry name" value="TRANS-SULFURATION ENZYME FAMILY MEMBER"/>
    <property type="match status" value="1"/>
</dbReference>
<dbReference type="KEGG" id="acel:acsn021_33620"/>
<evidence type="ECO:0000313" key="6">
    <source>
        <dbReference type="Proteomes" id="UP000515561"/>
    </source>
</evidence>
<dbReference type="PANTHER" id="PTHR11808:SF90">
    <property type="entry name" value="CYSTATHIONINE GAMMA-SYNTHASE"/>
    <property type="match status" value="1"/>
</dbReference>
<dbReference type="InterPro" id="IPR015424">
    <property type="entry name" value="PyrdxlP-dep_Trfase"/>
</dbReference>
<dbReference type="Proteomes" id="UP000515561">
    <property type="component" value="Chromosome"/>
</dbReference>
<evidence type="ECO:0000256" key="3">
    <source>
        <dbReference type="ARBA" id="ARBA00022898"/>
    </source>
</evidence>
<gene>
    <name evidence="5" type="ORF">acsn021_33620</name>
</gene>
<dbReference type="GO" id="GO:0030170">
    <property type="term" value="F:pyridoxal phosphate binding"/>
    <property type="evidence" value="ECO:0007669"/>
    <property type="project" value="InterPro"/>
</dbReference>
<dbReference type="Pfam" id="PF01053">
    <property type="entry name" value="Cys_Met_Meta_PP"/>
    <property type="match status" value="1"/>
</dbReference>
<comment type="similarity">
    <text evidence="2 4">Belongs to the trans-sulfuration enzymes family.</text>
</comment>
<dbReference type="InterPro" id="IPR054542">
    <property type="entry name" value="Cys_met_metab_PP"/>
</dbReference>
<proteinExistence type="inferred from homology"/>